<feature type="domain" description="DUF7507" evidence="3">
    <location>
        <begin position="547"/>
        <end position="652"/>
    </location>
</feature>
<evidence type="ECO:0000259" key="2">
    <source>
        <dbReference type="Pfam" id="PF01345"/>
    </source>
</evidence>
<sequence length="710" mass="72487">MRRESGIFQGYFGPGNRAGRLIALASMLGAFIAASVSLCLGAVSAEAAAPSGYAPSTAWTVGAVASSPLPGNAAGFGAQIASNNSTGQQDMVLGTDTYSQDGINAPRFLPSAASVAALKDSCVVGRPVREQNNCASYLGTFTFPHPVIDPVIGIQMGGGGSAGGTQPYDWCVAGWNNTAIAAVNGVAPANGLLTLQSNSSTFVFANNALTLPQSYIDGTKCGAPTSYGIAYLKISGQVTSFRLANTWMQEVTKNTTNAVVSGVGVGGTTVNSYLPSADVSISKSAPATVASNGTIRWSIKVANNGPADSHGFIVNDAVPANVMKPAIVSAPSGCQLSGRNLRCSAAPPGCSGSANSTVPSWVDLACANSAQAGTTVLPAGSAFGPIVLSGVAPFAAGSVITNSATVFGTDSDPNLQNNDASVSTTVRAAPSLSLAKTADDSGVRNPARLGDVINYHFRSMNTGNTTLTQVQIIDRLPGLSALQYSWPGMPGTLLPGQSVTATASYRPTQLDIDAGHVRNTASGSANPPSGPAVIPTPSSTDTLLMAAPGISLTKTADASGVEIPARVGDVIRYHFRSQNTGNLTLTEVKITDNLPGLSALTYSWPGPVGRLLPGQEVTAMASYRVTQADIDAGHVQNTGTTVALIPPEKPISSLPSTVDTWFIDPAEAYLANTGAELGMSAWAIGFFGCGLALRLVSRRRKPTQTKSIST</sequence>
<keyword evidence="1" id="KW-0472">Membrane</keyword>
<keyword evidence="1" id="KW-0812">Transmembrane</keyword>
<gene>
    <name evidence="4" type="ORF">FHU41_002902</name>
</gene>
<organism evidence="4 5">
    <name type="scientific">Psychromicrobium silvestre</name>
    <dbReference type="NCBI Taxonomy" id="1645614"/>
    <lineage>
        <taxon>Bacteria</taxon>
        <taxon>Bacillati</taxon>
        <taxon>Actinomycetota</taxon>
        <taxon>Actinomycetes</taxon>
        <taxon>Micrococcales</taxon>
        <taxon>Micrococcaceae</taxon>
        <taxon>Psychromicrobium</taxon>
    </lineage>
</organism>
<dbReference type="InterPro" id="IPR001434">
    <property type="entry name" value="OmcB-like_DUF11"/>
</dbReference>
<dbReference type="Proteomes" id="UP000521748">
    <property type="component" value="Unassembled WGS sequence"/>
</dbReference>
<dbReference type="RefSeq" id="WP_179390279.1">
    <property type="nucleotide sequence ID" value="NZ_JACBYQ010000002.1"/>
</dbReference>
<name>A0A7Y9S9W1_9MICC</name>
<evidence type="ECO:0000313" key="4">
    <source>
        <dbReference type="EMBL" id="NYE96652.1"/>
    </source>
</evidence>
<dbReference type="InterPro" id="IPR055354">
    <property type="entry name" value="DUF7507"/>
</dbReference>
<accession>A0A7Y9S9W1</accession>
<feature type="transmembrane region" description="Helical" evidence="1">
    <location>
        <begin position="677"/>
        <end position="696"/>
    </location>
</feature>
<dbReference type="InterPro" id="IPR047589">
    <property type="entry name" value="DUF11_rpt"/>
</dbReference>
<evidence type="ECO:0000256" key="1">
    <source>
        <dbReference type="SAM" id="Phobius"/>
    </source>
</evidence>
<proteinExistence type="predicted"/>
<evidence type="ECO:0000259" key="3">
    <source>
        <dbReference type="Pfam" id="PF24346"/>
    </source>
</evidence>
<keyword evidence="5" id="KW-1185">Reference proteome</keyword>
<evidence type="ECO:0000313" key="5">
    <source>
        <dbReference type="Proteomes" id="UP000521748"/>
    </source>
</evidence>
<reference evidence="4 5" key="1">
    <citation type="submission" date="2020-07" db="EMBL/GenBank/DDBJ databases">
        <title>Sequencing the genomes of 1000 actinobacteria strains.</title>
        <authorList>
            <person name="Klenk H.-P."/>
        </authorList>
    </citation>
    <scope>NUCLEOTIDE SEQUENCE [LARGE SCALE GENOMIC DNA]</scope>
    <source>
        <strain evidence="4 5">DSM 102047</strain>
    </source>
</reference>
<comment type="caution">
    <text evidence="4">The sequence shown here is derived from an EMBL/GenBank/DDBJ whole genome shotgun (WGS) entry which is preliminary data.</text>
</comment>
<dbReference type="EMBL" id="JACBYQ010000002">
    <property type="protein sequence ID" value="NYE96652.1"/>
    <property type="molecule type" value="Genomic_DNA"/>
</dbReference>
<dbReference type="Pfam" id="PF24346">
    <property type="entry name" value="DUF7507"/>
    <property type="match status" value="2"/>
</dbReference>
<dbReference type="NCBIfam" id="TIGR01451">
    <property type="entry name" value="B_ant_repeat"/>
    <property type="match status" value="2"/>
</dbReference>
<dbReference type="AlphaFoldDB" id="A0A7Y9S9W1"/>
<feature type="domain" description="DUF11" evidence="2">
    <location>
        <begin position="278"/>
        <end position="423"/>
    </location>
</feature>
<dbReference type="PANTHER" id="PTHR34819">
    <property type="entry name" value="LARGE CYSTEINE-RICH PERIPLASMIC PROTEIN OMCB"/>
    <property type="match status" value="1"/>
</dbReference>
<feature type="transmembrane region" description="Helical" evidence="1">
    <location>
        <begin position="21"/>
        <end position="43"/>
    </location>
</feature>
<dbReference type="Pfam" id="PF01345">
    <property type="entry name" value="DUF11"/>
    <property type="match status" value="1"/>
</dbReference>
<dbReference type="PANTHER" id="PTHR34819:SF3">
    <property type="entry name" value="CELL SURFACE PROTEIN"/>
    <property type="match status" value="1"/>
</dbReference>
<keyword evidence="1" id="KW-1133">Transmembrane helix</keyword>
<protein>
    <submittedName>
        <fullName evidence="4">Putative repeat protein (TIGR01451 family)</fullName>
    </submittedName>
</protein>
<dbReference type="InterPro" id="IPR051172">
    <property type="entry name" value="Chlamydia_OmcB"/>
</dbReference>
<feature type="domain" description="DUF7507" evidence="3">
    <location>
        <begin position="429"/>
        <end position="533"/>
    </location>
</feature>